<name>A0ABV7Q614_9ACTN</name>
<dbReference type="EMBL" id="JBHRWO010000019">
    <property type="protein sequence ID" value="MFC3494582.1"/>
    <property type="molecule type" value="Genomic_DNA"/>
</dbReference>
<dbReference type="InterPro" id="IPR014719">
    <property type="entry name" value="Ribosomal_bL12_C/ClpS-like"/>
</dbReference>
<dbReference type="Pfam" id="PF00542">
    <property type="entry name" value="Ribosomal_L12"/>
    <property type="match status" value="1"/>
</dbReference>
<feature type="transmembrane region" description="Helical" evidence="1">
    <location>
        <begin position="6"/>
        <end position="27"/>
    </location>
</feature>
<gene>
    <name evidence="3" type="ORF">ACFO8M_19025</name>
</gene>
<keyword evidence="4" id="KW-1185">Reference proteome</keyword>
<keyword evidence="3" id="KW-0689">Ribosomal protein</keyword>
<protein>
    <submittedName>
        <fullName evidence="3">Ribosomal protein L7/L12</fullName>
    </submittedName>
</protein>
<dbReference type="Proteomes" id="UP001595712">
    <property type="component" value="Unassembled WGS sequence"/>
</dbReference>
<keyword evidence="1" id="KW-0472">Membrane</keyword>
<accession>A0ABV7Q614</accession>
<reference evidence="4" key="1">
    <citation type="journal article" date="2019" name="Int. J. Syst. Evol. Microbiol.">
        <title>The Global Catalogue of Microorganisms (GCM) 10K type strain sequencing project: providing services to taxonomists for standard genome sequencing and annotation.</title>
        <authorList>
            <consortium name="The Broad Institute Genomics Platform"/>
            <consortium name="The Broad Institute Genome Sequencing Center for Infectious Disease"/>
            <person name="Wu L."/>
            <person name="Ma J."/>
        </authorList>
    </citation>
    <scope>NUCLEOTIDE SEQUENCE [LARGE SCALE GENOMIC DNA]</scope>
    <source>
        <strain evidence="4">CGMCC 4.7396</strain>
    </source>
</reference>
<evidence type="ECO:0000256" key="1">
    <source>
        <dbReference type="SAM" id="Phobius"/>
    </source>
</evidence>
<dbReference type="SUPFAM" id="SSF54736">
    <property type="entry name" value="ClpS-like"/>
    <property type="match status" value="1"/>
</dbReference>
<dbReference type="RefSeq" id="WP_387978442.1">
    <property type="nucleotide sequence ID" value="NZ_JBHRWO010000019.1"/>
</dbReference>
<proteinExistence type="predicted"/>
<dbReference type="Gene3D" id="3.30.1390.10">
    <property type="match status" value="1"/>
</dbReference>
<sequence>MHVSLVNVLVLALFVVGGGLVALMVTITQRSYKQDEKSEHWVVYPGAEGGSRLEARWAVVLDEPGKRPILVIKEIRGITGLGLGPAKALVDNVPSTVVSGVDHSTATKAHAVLARAGARARMAEA</sequence>
<keyword evidence="1" id="KW-1133">Transmembrane helix</keyword>
<organism evidence="3 4">
    <name type="scientific">Glycomyces rhizosphaerae</name>
    <dbReference type="NCBI Taxonomy" id="2054422"/>
    <lineage>
        <taxon>Bacteria</taxon>
        <taxon>Bacillati</taxon>
        <taxon>Actinomycetota</taxon>
        <taxon>Actinomycetes</taxon>
        <taxon>Glycomycetales</taxon>
        <taxon>Glycomycetaceae</taxon>
        <taxon>Glycomyces</taxon>
    </lineage>
</organism>
<comment type="caution">
    <text evidence="3">The sequence shown here is derived from an EMBL/GenBank/DDBJ whole genome shotgun (WGS) entry which is preliminary data.</text>
</comment>
<evidence type="ECO:0000313" key="3">
    <source>
        <dbReference type="EMBL" id="MFC3494582.1"/>
    </source>
</evidence>
<keyword evidence="3" id="KW-0687">Ribonucleoprotein</keyword>
<dbReference type="GO" id="GO:0005840">
    <property type="term" value="C:ribosome"/>
    <property type="evidence" value="ECO:0007669"/>
    <property type="project" value="UniProtKB-KW"/>
</dbReference>
<dbReference type="InterPro" id="IPR013823">
    <property type="entry name" value="Ribosomal_bL12_C"/>
</dbReference>
<evidence type="ECO:0000313" key="4">
    <source>
        <dbReference type="Proteomes" id="UP001595712"/>
    </source>
</evidence>
<keyword evidence="1" id="KW-0812">Transmembrane</keyword>
<feature type="domain" description="Large ribosomal subunit protein bL12 C-terminal" evidence="2">
    <location>
        <begin position="58"/>
        <end position="120"/>
    </location>
</feature>
<evidence type="ECO:0000259" key="2">
    <source>
        <dbReference type="Pfam" id="PF00542"/>
    </source>
</evidence>